<gene>
    <name evidence="8" type="ORF">EZS27_009730</name>
</gene>
<dbReference type="AlphaFoldDB" id="A0A5J4SB18"/>
<dbReference type="GO" id="GO:0102559">
    <property type="term" value="F:peptide chain release factor N(5)-glutamine methyltransferase activity"/>
    <property type="evidence" value="ECO:0007669"/>
    <property type="project" value="UniProtKB-EC"/>
</dbReference>
<organism evidence="8">
    <name type="scientific">termite gut metagenome</name>
    <dbReference type="NCBI Taxonomy" id="433724"/>
    <lineage>
        <taxon>unclassified sequences</taxon>
        <taxon>metagenomes</taxon>
        <taxon>organismal metagenomes</taxon>
    </lineage>
</organism>
<dbReference type="InterPro" id="IPR029063">
    <property type="entry name" value="SAM-dependent_MTases_sf"/>
</dbReference>
<dbReference type="HAMAP" id="MF_02126">
    <property type="entry name" value="RF_methyltr_PrmC"/>
    <property type="match status" value="1"/>
</dbReference>
<evidence type="ECO:0000256" key="1">
    <source>
        <dbReference type="ARBA" id="ARBA00012771"/>
    </source>
</evidence>
<evidence type="ECO:0000313" key="8">
    <source>
        <dbReference type="EMBL" id="KAA6342520.1"/>
    </source>
</evidence>
<dbReference type="PANTHER" id="PTHR18895:SF74">
    <property type="entry name" value="MTRF1L RELEASE FACTOR GLUTAMINE METHYLTRANSFERASE"/>
    <property type="match status" value="1"/>
</dbReference>
<feature type="domain" description="Methyltransferase small" evidence="6">
    <location>
        <begin position="107"/>
        <end position="193"/>
    </location>
</feature>
<dbReference type="EC" id="2.1.1.297" evidence="1"/>
<sequence length="277" mass="31976">MNFIISYICQSLGHIYSPQELKSLTMIICRDILELNITDIYLNREIDFSGDMRNKLINIIERLQRNEPIQYIRGTADFFGMSLCVTPEVLIPRPETEELVELVIKENPSPSRILDIGTGSGCIAISLAKNIPQAIVSAWDTSEEALSIARYNNNRQGTNVTFYNKDVLNLSFCKEKYDIIVSNPPYITEDEKKDIAPHVLDWEPSIALFVPNQDPLRFYRCIARLGMDMLSGNGKLYFEINQTFGKDIVRMLKELYYQNIRIIKDLFKNDRFITAER</sequence>
<keyword evidence="3 8" id="KW-0808">Transferase</keyword>
<dbReference type="Pfam" id="PF17827">
    <property type="entry name" value="PrmC_N"/>
    <property type="match status" value="1"/>
</dbReference>
<dbReference type="InterPro" id="IPR002052">
    <property type="entry name" value="DNA_methylase_N6_adenine_CS"/>
</dbReference>
<dbReference type="CDD" id="cd02440">
    <property type="entry name" value="AdoMet_MTases"/>
    <property type="match status" value="1"/>
</dbReference>
<dbReference type="Gene3D" id="3.40.50.150">
    <property type="entry name" value="Vaccinia Virus protein VP39"/>
    <property type="match status" value="1"/>
</dbReference>
<dbReference type="Gene3D" id="1.10.8.10">
    <property type="entry name" value="DNA helicase RuvA subunit, C-terminal domain"/>
    <property type="match status" value="1"/>
</dbReference>
<protein>
    <recommendedName>
        <fullName evidence="1">peptide chain release factor N(5)-glutamine methyltransferase</fullName>
        <ecNumber evidence="1">2.1.1.297</ecNumber>
    </recommendedName>
</protein>
<dbReference type="InterPro" id="IPR004556">
    <property type="entry name" value="HemK-like"/>
</dbReference>
<dbReference type="NCBIfam" id="TIGR00536">
    <property type="entry name" value="hemK_fam"/>
    <property type="match status" value="1"/>
</dbReference>
<dbReference type="GO" id="GO:0032259">
    <property type="term" value="P:methylation"/>
    <property type="evidence" value="ECO:0007669"/>
    <property type="project" value="UniProtKB-KW"/>
</dbReference>
<comment type="caution">
    <text evidence="8">The sequence shown here is derived from an EMBL/GenBank/DDBJ whole genome shotgun (WGS) entry which is preliminary data.</text>
</comment>
<dbReference type="Pfam" id="PF05175">
    <property type="entry name" value="MTS"/>
    <property type="match status" value="1"/>
</dbReference>
<accession>A0A5J4SB18</accession>
<evidence type="ECO:0000259" key="6">
    <source>
        <dbReference type="Pfam" id="PF05175"/>
    </source>
</evidence>
<reference evidence="8" key="1">
    <citation type="submission" date="2019-03" db="EMBL/GenBank/DDBJ databases">
        <title>Single cell metagenomics reveals metabolic interactions within the superorganism composed of flagellate Streblomastix strix and complex community of Bacteroidetes bacteria on its surface.</title>
        <authorList>
            <person name="Treitli S.C."/>
            <person name="Kolisko M."/>
            <person name="Husnik F."/>
            <person name="Keeling P."/>
            <person name="Hampl V."/>
        </authorList>
    </citation>
    <scope>NUCLEOTIDE SEQUENCE</scope>
    <source>
        <strain evidence="8">STM</strain>
    </source>
</reference>
<evidence type="ECO:0000259" key="7">
    <source>
        <dbReference type="Pfam" id="PF17827"/>
    </source>
</evidence>
<dbReference type="NCBIfam" id="TIGR03534">
    <property type="entry name" value="RF_mod_PrmC"/>
    <property type="match status" value="1"/>
</dbReference>
<dbReference type="PROSITE" id="PS00092">
    <property type="entry name" value="N6_MTASE"/>
    <property type="match status" value="1"/>
</dbReference>
<comment type="catalytic activity">
    <reaction evidence="5">
        <text>L-glutaminyl-[peptide chain release factor] + S-adenosyl-L-methionine = N(5)-methyl-L-glutaminyl-[peptide chain release factor] + S-adenosyl-L-homocysteine + H(+)</text>
        <dbReference type="Rhea" id="RHEA:42896"/>
        <dbReference type="Rhea" id="RHEA-COMP:10271"/>
        <dbReference type="Rhea" id="RHEA-COMP:10272"/>
        <dbReference type="ChEBI" id="CHEBI:15378"/>
        <dbReference type="ChEBI" id="CHEBI:30011"/>
        <dbReference type="ChEBI" id="CHEBI:57856"/>
        <dbReference type="ChEBI" id="CHEBI:59789"/>
        <dbReference type="ChEBI" id="CHEBI:61891"/>
        <dbReference type="EC" id="2.1.1.297"/>
    </reaction>
</comment>
<keyword evidence="2 8" id="KW-0489">Methyltransferase</keyword>
<feature type="domain" description="Release factor glutamine methyltransferase N-terminal" evidence="7">
    <location>
        <begin position="26"/>
        <end position="74"/>
    </location>
</feature>
<dbReference type="InterPro" id="IPR040758">
    <property type="entry name" value="PrmC_N"/>
</dbReference>
<dbReference type="EMBL" id="SNRY01000320">
    <property type="protein sequence ID" value="KAA6342520.1"/>
    <property type="molecule type" value="Genomic_DNA"/>
</dbReference>
<evidence type="ECO:0000256" key="3">
    <source>
        <dbReference type="ARBA" id="ARBA00022679"/>
    </source>
</evidence>
<evidence type="ECO:0000256" key="4">
    <source>
        <dbReference type="ARBA" id="ARBA00022691"/>
    </source>
</evidence>
<dbReference type="InterPro" id="IPR007848">
    <property type="entry name" value="Small_mtfrase_dom"/>
</dbReference>
<dbReference type="InterPro" id="IPR019874">
    <property type="entry name" value="RF_methyltr_PrmC"/>
</dbReference>
<keyword evidence="4" id="KW-0949">S-adenosyl-L-methionine</keyword>
<name>A0A5J4SB18_9ZZZZ</name>
<proteinExistence type="inferred from homology"/>
<dbReference type="PANTHER" id="PTHR18895">
    <property type="entry name" value="HEMK METHYLTRANSFERASE"/>
    <property type="match status" value="1"/>
</dbReference>
<evidence type="ECO:0000256" key="5">
    <source>
        <dbReference type="ARBA" id="ARBA00048391"/>
    </source>
</evidence>
<evidence type="ECO:0000256" key="2">
    <source>
        <dbReference type="ARBA" id="ARBA00022603"/>
    </source>
</evidence>
<dbReference type="SUPFAM" id="SSF53335">
    <property type="entry name" value="S-adenosyl-L-methionine-dependent methyltransferases"/>
    <property type="match status" value="1"/>
</dbReference>
<dbReference type="InterPro" id="IPR050320">
    <property type="entry name" value="N5-glutamine_MTase"/>
</dbReference>
<dbReference type="GO" id="GO:0003676">
    <property type="term" value="F:nucleic acid binding"/>
    <property type="evidence" value="ECO:0007669"/>
    <property type="project" value="InterPro"/>
</dbReference>